<feature type="compositionally biased region" description="Basic residues" evidence="1">
    <location>
        <begin position="270"/>
        <end position="281"/>
    </location>
</feature>
<feature type="region of interest" description="Disordered" evidence="1">
    <location>
        <begin position="230"/>
        <end position="326"/>
    </location>
</feature>
<reference evidence="2 3" key="1">
    <citation type="submission" date="2020-07" db="EMBL/GenBank/DDBJ databases">
        <title>Sequencing the genomes of 1000 actinobacteria strains.</title>
        <authorList>
            <person name="Klenk H.-P."/>
        </authorList>
    </citation>
    <scope>NUCLEOTIDE SEQUENCE [LARGE SCALE GENOMIC DNA]</scope>
    <source>
        <strain evidence="2 3">DSM 40398</strain>
    </source>
</reference>
<evidence type="ECO:0000313" key="3">
    <source>
        <dbReference type="Proteomes" id="UP000529783"/>
    </source>
</evidence>
<feature type="region of interest" description="Disordered" evidence="1">
    <location>
        <begin position="23"/>
        <end position="73"/>
    </location>
</feature>
<protein>
    <submittedName>
        <fullName evidence="2">Uncharacterized protein</fullName>
    </submittedName>
</protein>
<gene>
    <name evidence="2" type="ORF">BJY14_001072</name>
</gene>
<sequence length="346" mass="37652">MNAKSCRRARERRCHARAGRRVIAGGRQSQNARIEQPDRTAPNSPDPPRPTDSAPLRRTGPLRRAFKNSSGTPSSFSAALSFRCWLLWHCCRVSLCLVRLGYGYLVQRGLVLQAFAFAALSPGFALPRPARYGYLVRRRLVLRTLALAAPLSGSARLVPHRHAHQLRQRPGQTCPGGTGASRCGVRWRRRRRRWRWGVRGVRVGRSGHGVVAAGLGAARALPDNAPMSIWPGGRRDLRPPSCSARGWTPGRVTRTSLPPTEPIPGTSRAGRVRAAWRRRRALPGGRVRGRGQSQHGLGDRVGASDDAVAGQGRAPSDPLPGRLGAVGLDGAQLSRRFARRLGATSL</sequence>
<dbReference type="Proteomes" id="UP000529783">
    <property type="component" value="Unassembled WGS sequence"/>
</dbReference>
<accession>A0A7Y9EC99</accession>
<comment type="caution">
    <text evidence="2">The sequence shown here is derived from an EMBL/GenBank/DDBJ whole genome shotgun (WGS) entry which is preliminary data.</text>
</comment>
<evidence type="ECO:0000313" key="2">
    <source>
        <dbReference type="EMBL" id="NYD45089.1"/>
    </source>
</evidence>
<organism evidence="2 3">
    <name type="scientific">Actinomadura luteofluorescens</name>
    <dbReference type="NCBI Taxonomy" id="46163"/>
    <lineage>
        <taxon>Bacteria</taxon>
        <taxon>Bacillati</taxon>
        <taxon>Actinomycetota</taxon>
        <taxon>Actinomycetes</taxon>
        <taxon>Streptosporangiales</taxon>
        <taxon>Thermomonosporaceae</taxon>
        <taxon>Actinomadura</taxon>
    </lineage>
</organism>
<evidence type="ECO:0000256" key="1">
    <source>
        <dbReference type="SAM" id="MobiDB-lite"/>
    </source>
</evidence>
<name>A0A7Y9EC99_9ACTN</name>
<keyword evidence="3" id="KW-1185">Reference proteome</keyword>
<proteinExistence type="predicted"/>
<dbReference type="EMBL" id="JACCBA010000001">
    <property type="protein sequence ID" value="NYD45089.1"/>
    <property type="molecule type" value="Genomic_DNA"/>
</dbReference>
<dbReference type="AlphaFoldDB" id="A0A7Y9EC99"/>